<dbReference type="OrthoDB" id="6638511at2"/>
<name>A0A5C1I0H6_9SPHI</name>
<organism evidence="2 3">
    <name type="scientific">Mucilaginibacter rubeus</name>
    <dbReference type="NCBI Taxonomy" id="2027860"/>
    <lineage>
        <taxon>Bacteria</taxon>
        <taxon>Pseudomonadati</taxon>
        <taxon>Bacteroidota</taxon>
        <taxon>Sphingobacteriia</taxon>
        <taxon>Sphingobacteriales</taxon>
        <taxon>Sphingobacteriaceae</taxon>
        <taxon>Mucilaginibacter</taxon>
    </lineage>
</organism>
<evidence type="ECO:0000313" key="3">
    <source>
        <dbReference type="Proteomes" id="UP000251402"/>
    </source>
</evidence>
<dbReference type="RefSeq" id="WP_112573950.1">
    <property type="nucleotide sequence ID" value="NZ_CP043450.1"/>
</dbReference>
<sequence>MNDQLVSVIMPAYNAEKYIAASIESVIQQTYTNWELLIVDDGSTDQTAAIIKRYISADKRVKYFFQENGRQGKAKNLAIANSSGVFLAFLDADDLWLKEKLEVSIHEINTRDYSLVFTDCYIFEGELPEDFSTLKTMGVQSAVYEGRPALLTFLNYNQIPNLTVLAKKELFLNTGGFIDKVVAEDYEMWLRLLKNGAVFKALPLQLSLYRVHSESITARDRHATLELIEIIKTFGKENPDYWQDVQTIIREKLKHWLYYGHQRTAKNFRALIKGVFNLPLTFLFYTLSRLMPVDQLRKIVIRSY</sequence>
<dbReference type="EMBL" id="CP043450">
    <property type="protein sequence ID" value="QEM11413.1"/>
    <property type="molecule type" value="Genomic_DNA"/>
</dbReference>
<dbReference type="PANTHER" id="PTHR22916">
    <property type="entry name" value="GLYCOSYLTRANSFERASE"/>
    <property type="match status" value="1"/>
</dbReference>
<dbReference type="GO" id="GO:0016758">
    <property type="term" value="F:hexosyltransferase activity"/>
    <property type="evidence" value="ECO:0007669"/>
    <property type="project" value="UniProtKB-ARBA"/>
</dbReference>
<reference evidence="2" key="1">
    <citation type="submission" date="2019-08" db="EMBL/GenBank/DDBJ databases">
        <title>Comparative genome analysis confer to the adaptation heavy metal polluted environment.</title>
        <authorList>
            <person name="Li Y."/>
        </authorList>
    </citation>
    <scope>NUCLEOTIDE SEQUENCE [LARGE SCALE GENOMIC DNA]</scope>
    <source>
        <strain evidence="2">P1</strain>
    </source>
</reference>
<dbReference type="KEGG" id="mrub:DEO27_015715"/>
<protein>
    <submittedName>
        <fullName evidence="2">Glycosyltransferase family 2 protein</fullName>
    </submittedName>
</protein>
<dbReference type="Gene3D" id="3.90.550.10">
    <property type="entry name" value="Spore Coat Polysaccharide Biosynthesis Protein SpsA, Chain A"/>
    <property type="match status" value="1"/>
</dbReference>
<evidence type="ECO:0000259" key="1">
    <source>
        <dbReference type="Pfam" id="PF00535"/>
    </source>
</evidence>
<gene>
    <name evidence="2" type="ORF">DEO27_015715</name>
</gene>
<dbReference type="AlphaFoldDB" id="A0A5C1I0H6"/>
<accession>A0A5C1I0H6</accession>
<dbReference type="Pfam" id="PF00535">
    <property type="entry name" value="Glycos_transf_2"/>
    <property type="match status" value="1"/>
</dbReference>
<dbReference type="InterPro" id="IPR029044">
    <property type="entry name" value="Nucleotide-diphossugar_trans"/>
</dbReference>
<keyword evidence="3" id="KW-1185">Reference proteome</keyword>
<feature type="domain" description="Glycosyltransferase 2-like" evidence="1">
    <location>
        <begin position="7"/>
        <end position="135"/>
    </location>
</feature>
<proteinExistence type="predicted"/>
<dbReference type="InterPro" id="IPR001173">
    <property type="entry name" value="Glyco_trans_2-like"/>
</dbReference>
<dbReference type="PANTHER" id="PTHR22916:SF3">
    <property type="entry name" value="UDP-GLCNAC:BETAGAL BETA-1,3-N-ACETYLGLUCOSAMINYLTRANSFERASE-LIKE PROTEIN 1"/>
    <property type="match status" value="1"/>
</dbReference>
<evidence type="ECO:0000313" key="2">
    <source>
        <dbReference type="EMBL" id="QEM11413.1"/>
    </source>
</evidence>
<dbReference type="Proteomes" id="UP000251402">
    <property type="component" value="Chromosome"/>
</dbReference>
<dbReference type="SUPFAM" id="SSF53448">
    <property type="entry name" value="Nucleotide-diphospho-sugar transferases"/>
    <property type="match status" value="1"/>
</dbReference>